<reference evidence="1 2" key="1">
    <citation type="submission" date="2008-10" db="EMBL/GenBank/DDBJ databases">
        <title>Draft genome sequence of Desulvovibrio piger (ATCC 29098).</title>
        <authorList>
            <person name="Sudarsanam P."/>
            <person name="Ley R."/>
            <person name="Guruge J."/>
            <person name="Turnbaugh P.J."/>
            <person name="Mahowald M."/>
            <person name="Liep D."/>
            <person name="Gordon J."/>
        </authorList>
    </citation>
    <scope>NUCLEOTIDE SEQUENCE [LARGE SCALE GENOMIC DNA]</scope>
    <source>
        <strain evidence="1 2">ATCC 29098</strain>
    </source>
</reference>
<dbReference type="AlphaFoldDB" id="B6WQ56"/>
<organism evidence="1 2">
    <name type="scientific">Desulfovibrio piger ATCC 29098</name>
    <dbReference type="NCBI Taxonomy" id="411464"/>
    <lineage>
        <taxon>Bacteria</taxon>
        <taxon>Pseudomonadati</taxon>
        <taxon>Thermodesulfobacteriota</taxon>
        <taxon>Desulfovibrionia</taxon>
        <taxon>Desulfovibrionales</taxon>
        <taxon>Desulfovibrionaceae</taxon>
        <taxon>Desulfovibrio</taxon>
    </lineage>
</organism>
<protein>
    <submittedName>
        <fullName evidence="1">Uncharacterized protein</fullName>
    </submittedName>
</protein>
<evidence type="ECO:0000313" key="2">
    <source>
        <dbReference type="Proteomes" id="UP000003676"/>
    </source>
</evidence>
<evidence type="ECO:0000313" key="1">
    <source>
        <dbReference type="EMBL" id="EEB34857.1"/>
    </source>
</evidence>
<dbReference type="EMBL" id="ABXU01000009">
    <property type="protein sequence ID" value="EEB34857.1"/>
    <property type="molecule type" value="Genomic_DNA"/>
</dbReference>
<proteinExistence type="predicted"/>
<dbReference type="HOGENOM" id="CLU_3167277_0_0_7"/>
<sequence>MDAPNFFTLSQPCLIYAGVFANKYKINCMKSLYDKIMKNTLFYFPMS</sequence>
<comment type="caution">
    <text evidence="1">The sequence shown here is derived from an EMBL/GenBank/DDBJ whole genome shotgun (WGS) entry which is preliminary data.</text>
</comment>
<gene>
    <name evidence="1" type="ORF">DESPIG_00180</name>
</gene>
<dbReference type="Proteomes" id="UP000003676">
    <property type="component" value="Unassembled WGS sequence"/>
</dbReference>
<accession>B6WQ56</accession>
<name>B6WQ56_9BACT</name>
<reference evidence="1 2" key="2">
    <citation type="submission" date="2008-10" db="EMBL/GenBank/DDBJ databases">
        <authorList>
            <person name="Fulton L."/>
            <person name="Clifton S."/>
            <person name="Fulton B."/>
            <person name="Xu J."/>
            <person name="Minx P."/>
            <person name="Pepin K.H."/>
            <person name="Johnson M."/>
            <person name="Bhonagiri V."/>
            <person name="Nash W.E."/>
            <person name="Mardis E.R."/>
            <person name="Wilson R.K."/>
        </authorList>
    </citation>
    <scope>NUCLEOTIDE SEQUENCE [LARGE SCALE GENOMIC DNA]</scope>
    <source>
        <strain evidence="1 2">ATCC 29098</strain>
    </source>
</reference>